<evidence type="ECO:0000313" key="3">
    <source>
        <dbReference type="EMBL" id="PXX48943.1"/>
    </source>
</evidence>
<sequence>MKLSISNIAWGEENDNLVYQYLKKQKLAAIEIAPTRIFPHNPYDSLAEAINFRDELYNKYGLKISSIQSIWYGRSEKVFGSTAERQQLIDYTKKAIDFASALECHNLVFGCPKNRVIASSGDYDIALEFFFELGEYAAQKNTVLALEANPVIYHTNFMNKTEDALDMVKRISSSGCLVNLDLGTMIYNEENLDIISDNLHFINHIHISEPNLAIIEKRELHKALARVLKDSYTGYVSVEMGKQNDITNVFDTVTYIREVFS</sequence>
<dbReference type="AlphaFoldDB" id="A0A2V3XXW5"/>
<accession>A0A2V3XXW5</accession>
<dbReference type="Pfam" id="PF01261">
    <property type="entry name" value="AP_endonuc_2"/>
    <property type="match status" value="1"/>
</dbReference>
<evidence type="ECO:0000313" key="4">
    <source>
        <dbReference type="Proteomes" id="UP000248057"/>
    </source>
</evidence>
<comment type="caution">
    <text evidence="3">The sequence shown here is derived from an EMBL/GenBank/DDBJ whole genome shotgun (WGS) entry which is preliminary data.</text>
</comment>
<feature type="domain" description="Xylose isomerase-like TIM barrel" evidence="2">
    <location>
        <begin position="26"/>
        <end position="243"/>
    </location>
</feature>
<evidence type="ECO:0000256" key="1">
    <source>
        <dbReference type="ARBA" id="ARBA00023235"/>
    </source>
</evidence>
<dbReference type="GO" id="GO:0034015">
    <property type="term" value="F:L-ribulose-5-phosphate 3-epimerase activity"/>
    <property type="evidence" value="ECO:0007669"/>
    <property type="project" value="TreeGrafter"/>
</dbReference>
<gene>
    <name evidence="3" type="ORF">DFR60_115117</name>
</gene>
<protein>
    <submittedName>
        <fullName evidence="3">Sugar phosphate isomerase/epimerase</fullName>
    </submittedName>
</protein>
<dbReference type="Gene3D" id="3.20.20.150">
    <property type="entry name" value="Divalent-metal-dependent TIM barrel enzymes"/>
    <property type="match status" value="1"/>
</dbReference>
<dbReference type="Proteomes" id="UP000248057">
    <property type="component" value="Unassembled WGS sequence"/>
</dbReference>
<dbReference type="SUPFAM" id="SSF51658">
    <property type="entry name" value="Xylose isomerase-like"/>
    <property type="match status" value="1"/>
</dbReference>
<keyword evidence="4" id="KW-1185">Reference proteome</keyword>
<proteinExistence type="predicted"/>
<dbReference type="InterPro" id="IPR050417">
    <property type="entry name" value="Sugar_Epim/Isomerase"/>
</dbReference>
<dbReference type="GeneID" id="86063950"/>
<dbReference type="PANTHER" id="PTHR43489">
    <property type="entry name" value="ISOMERASE"/>
    <property type="match status" value="1"/>
</dbReference>
<dbReference type="InterPro" id="IPR036237">
    <property type="entry name" value="Xyl_isomerase-like_sf"/>
</dbReference>
<keyword evidence="1 3" id="KW-0413">Isomerase</keyword>
<dbReference type="GO" id="GO:0019852">
    <property type="term" value="P:L-ascorbic acid metabolic process"/>
    <property type="evidence" value="ECO:0007669"/>
    <property type="project" value="TreeGrafter"/>
</dbReference>
<organism evidence="3 4">
    <name type="scientific">Hungatella effluvii</name>
    <dbReference type="NCBI Taxonomy" id="1096246"/>
    <lineage>
        <taxon>Bacteria</taxon>
        <taxon>Bacillati</taxon>
        <taxon>Bacillota</taxon>
        <taxon>Clostridia</taxon>
        <taxon>Lachnospirales</taxon>
        <taxon>Lachnospiraceae</taxon>
        <taxon>Hungatella</taxon>
    </lineage>
</organism>
<dbReference type="InterPro" id="IPR013022">
    <property type="entry name" value="Xyl_isomerase-like_TIM-brl"/>
</dbReference>
<reference evidence="3 4" key="1">
    <citation type="submission" date="2018-05" db="EMBL/GenBank/DDBJ databases">
        <title>Genomic Encyclopedia of Type Strains, Phase IV (KMG-IV): sequencing the most valuable type-strain genomes for metagenomic binning, comparative biology and taxonomic classification.</title>
        <authorList>
            <person name="Goeker M."/>
        </authorList>
    </citation>
    <scope>NUCLEOTIDE SEQUENCE [LARGE SCALE GENOMIC DNA]</scope>
    <source>
        <strain evidence="3 4">DSM 24995</strain>
    </source>
</reference>
<name>A0A2V3XXW5_9FIRM</name>
<dbReference type="PANTHER" id="PTHR43489:SF1">
    <property type="entry name" value="L-RIBULOSE-5-PHOSPHATE 3-EPIMERASE SGBU-RELATED"/>
    <property type="match status" value="1"/>
</dbReference>
<dbReference type="RefSeq" id="WP_110325088.1">
    <property type="nucleotide sequence ID" value="NZ_QJKD01000015.1"/>
</dbReference>
<evidence type="ECO:0000259" key="2">
    <source>
        <dbReference type="Pfam" id="PF01261"/>
    </source>
</evidence>
<dbReference type="EMBL" id="QJKD01000015">
    <property type="protein sequence ID" value="PXX48943.1"/>
    <property type="molecule type" value="Genomic_DNA"/>
</dbReference>